<sequence length="63" mass="7056">MSNYNTRKQAEMILAGLGVAEVLATFYTIYPPVAIALIPLAIYCLLIVYWDDTKRKDNGKPHA</sequence>
<keyword evidence="1" id="KW-0812">Transmembrane</keyword>
<organism evidence="2 3">
    <name type="scientific">Microseira wollei NIES-4236</name>
    <dbReference type="NCBI Taxonomy" id="2530354"/>
    <lineage>
        <taxon>Bacteria</taxon>
        <taxon>Bacillati</taxon>
        <taxon>Cyanobacteriota</taxon>
        <taxon>Cyanophyceae</taxon>
        <taxon>Oscillatoriophycideae</taxon>
        <taxon>Aerosakkonematales</taxon>
        <taxon>Aerosakkonemataceae</taxon>
        <taxon>Microseira</taxon>
    </lineage>
</organism>
<gene>
    <name evidence="2" type="ORF">MiSe_94120</name>
</gene>
<dbReference type="Proteomes" id="UP001050975">
    <property type="component" value="Unassembled WGS sequence"/>
</dbReference>
<evidence type="ECO:0000313" key="3">
    <source>
        <dbReference type="Proteomes" id="UP001050975"/>
    </source>
</evidence>
<keyword evidence="1" id="KW-0472">Membrane</keyword>
<dbReference type="AlphaFoldDB" id="A0AAV3XNS1"/>
<reference evidence="2" key="1">
    <citation type="submission" date="2019-10" db="EMBL/GenBank/DDBJ databases">
        <title>Draft genome sequece of Microseira wollei NIES-4236.</title>
        <authorList>
            <person name="Yamaguchi H."/>
            <person name="Suzuki S."/>
            <person name="Kawachi M."/>
        </authorList>
    </citation>
    <scope>NUCLEOTIDE SEQUENCE</scope>
    <source>
        <strain evidence="2">NIES-4236</strain>
    </source>
</reference>
<accession>A0AAV3XNS1</accession>
<protein>
    <submittedName>
        <fullName evidence="2">Uncharacterized protein</fullName>
    </submittedName>
</protein>
<feature type="transmembrane region" description="Helical" evidence="1">
    <location>
        <begin position="33"/>
        <end position="50"/>
    </location>
</feature>
<dbReference type="RefSeq" id="WP_226594788.1">
    <property type="nucleotide sequence ID" value="NZ_BLAY01000426.1"/>
</dbReference>
<dbReference type="EMBL" id="BLAY01000426">
    <property type="protein sequence ID" value="GET44582.1"/>
    <property type="molecule type" value="Genomic_DNA"/>
</dbReference>
<keyword evidence="3" id="KW-1185">Reference proteome</keyword>
<name>A0AAV3XNS1_9CYAN</name>
<comment type="caution">
    <text evidence="2">The sequence shown here is derived from an EMBL/GenBank/DDBJ whole genome shotgun (WGS) entry which is preliminary data.</text>
</comment>
<keyword evidence="1" id="KW-1133">Transmembrane helix</keyword>
<evidence type="ECO:0000256" key="1">
    <source>
        <dbReference type="SAM" id="Phobius"/>
    </source>
</evidence>
<proteinExistence type="predicted"/>
<feature type="transmembrane region" description="Helical" evidence="1">
    <location>
        <begin position="12"/>
        <end position="27"/>
    </location>
</feature>
<evidence type="ECO:0000313" key="2">
    <source>
        <dbReference type="EMBL" id="GET44582.1"/>
    </source>
</evidence>